<name>A0A4E9EEN9_GIBZA</name>
<organism evidence="2">
    <name type="scientific">Gibberella zeae</name>
    <name type="common">Wheat head blight fungus</name>
    <name type="synonym">Fusarium graminearum</name>
    <dbReference type="NCBI Taxonomy" id="5518"/>
    <lineage>
        <taxon>Eukaryota</taxon>
        <taxon>Fungi</taxon>
        <taxon>Dikarya</taxon>
        <taxon>Ascomycota</taxon>
        <taxon>Pezizomycotina</taxon>
        <taxon>Sordariomycetes</taxon>
        <taxon>Hypocreomycetidae</taxon>
        <taxon>Hypocreales</taxon>
        <taxon>Nectriaceae</taxon>
        <taxon>Fusarium</taxon>
    </lineage>
</organism>
<evidence type="ECO:0000313" key="2">
    <source>
        <dbReference type="EMBL" id="VIO61282.1"/>
    </source>
</evidence>
<protein>
    <recommendedName>
        <fullName evidence="3">Fucose-specific lectin</fullName>
    </recommendedName>
</protein>
<proteinExistence type="predicted"/>
<dbReference type="Proteomes" id="UP000746612">
    <property type="component" value="Unassembled WGS sequence"/>
</dbReference>
<dbReference type="EMBL" id="CAAKMV010000152">
    <property type="protein sequence ID" value="VIO61282.1"/>
    <property type="molecule type" value="Genomic_DNA"/>
</dbReference>
<accession>A0A4E9EEN9</accession>
<reference evidence="2" key="1">
    <citation type="submission" date="2019-04" db="EMBL/GenBank/DDBJ databases">
        <authorList>
            <person name="Melise S."/>
            <person name="Noan J."/>
            <person name="Okalmin O."/>
        </authorList>
    </citation>
    <scope>NUCLEOTIDE SEQUENCE</scope>
    <source>
        <strain evidence="2">FN9</strain>
    </source>
</reference>
<evidence type="ECO:0000313" key="1">
    <source>
        <dbReference type="EMBL" id="CAG2009837.1"/>
    </source>
</evidence>
<dbReference type="EMBL" id="CAJPIJ010000193">
    <property type="protein sequence ID" value="CAG2009837.1"/>
    <property type="molecule type" value="Genomic_DNA"/>
</dbReference>
<dbReference type="AlphaFoldDB" id="A0A4E9EEN9"/>
<sequence length="290" mass="32065">MAPLTVLIDKSTPGDKVIKLFYCTGKAQLGLALCSGTDDKDPEDSLQPPTQVGDDQYITNPSQMTSINFQGAEKVLALTTDNPFKVTDRDTRNLAEVSPSYSRLGNLNIGHTTLTSCNDGDNAWIYFSGPLGETRALFERQIGTSQSTQLIWTHDLWINSFACAWYDDQIRKRKIIYEGSSLMEYTVGDQTPAAPVTSTGDMQRNTPLAVAFDSGVIWLYYCGRTTSGGIRRTTKVNGTWGQAQTIGSAIIAQDSQLSVVRANGINHLFYVARDQDESKDDYFVHYLDKD</sequence>
<evidence type="ECO:0008006" key="3">
    <source>
        <dbReference type="Google" id="ProtNLM"/>
    </source>
</evidence>
<gene>
    <name evidence="2" type="ORF">FUG_LOCUS431414</name>
    <name evidence="1" type="ORF">MDCFG202_LOCUS591683</name>
</gene>
<reference evidence="1" key="2">
    <citation type="submission" date="2021-03" db="EMBL/GenBank/DDBJ databases">
        <authorList>
            <person name="Alouane T."/>
            <person name="Langin T."/>
            <person name="Bonhomme L."/>
        </authorList>
    </citation>
    <scope>NUCLEOTIDE SEQUENCE</scope>
    <source>
        <strain evidence="1">MDC_Fg202</strain>
    </source>
</reference>
<dbReference type="SUPFAM" id="SSF89372">
    <property type="entry name" value="Fucose-specific lectin"/>
    <property type="match status" value="1"/>
</dbReference>